<dbReference type="PRINTS" id="PR00633">
    <property type="entry name" value="RCCNDNSATION"/>
</dbReference>
<keyword evidence="4" id="KW-1185">Reference proteome</keyword>
<dbReference type="PANTHER" id="PTHR45982">
    <property type="entry name" value="REGULATOR OF CHROMOSOME CONDENSATION"/>
    <property type="match status" value="1"/>
</dbReference>
<dbReference type="InterPro" id="IPR001810">
    <property type="entry name" value="F-box_dom"/>
</dbReference>
<sequence>MHDRTEKKSIENGLLSLPWEMVFLIFDNMPLSSVINLRGVSNGLKDIVEKYLELELKIKQLACGQNHTLVLLAKGRVLATGSNKHGQLGVPGGDCFSFTELTGIDRIEAIGAGFSHSLLLSKEKKKVWIMGDNSKGQLTLTTEATTESKSDNPEEAQTETENTSKPVMLQEVADLKKIKAITTVDFTTAVLTDAGEVKTAGKDSLKPRLINNQLRLLPDWITLPEDLDIIDVSFGMSHALLLTAEGVVYGKGSNELGLLGLANIESCPDWTKLYDYKVSKIKATSLGSLLLTADHKLMVSGINSSKQFGNLEELIPGFEEIAASVTDFDANDSHTIYLDASHRLYGMGSNDLGQLGTGKPRAQGTSVPAPVIPVKQLTVSQFRTPKMNPQAFFQFESQSNSIAAVGWKAIKDMDENWDREPSHCKSFP</sequence>
<organism evidence="3 4">
    <name type="scientific">Legionella maceachernii</name>
    <dbReference type="NCBI Taxonomy" id="466"/>
    <lineage>
        <taxon>Bacteria</taxon>
        <taxon>Pseudomonadati</taxon>
        <taxon>Pseudomonadota</taxon>
        <taxon>Gammaproteobacteria</taxon>
        <taxon>Legionellales</taxon>
        <taxon>Legionellaceae</taxon>
        <taxon>Legionella</taxon>
    </lineage>
</organism>
<dbReference type="InterPro" id="IPR009091">
    <property type="entry name" value="RCC1/BLIP-II"/>
</dbReference>
<feature type="domain" description="F-box" evidence="2">
    <location>
        <begin position="11"/>
        <end position="61"/>
    </location>
</feature>
<dbReference type="PROSITE" id="PS50012">
    <property type="entry name" value="RCC1_3"/>
    <property type="match status" value="1"/>
</dbReference>
<dbReference type="Pfam" id="PF13540">
    <property type="entry name" value="RCC1_2"/>
    <property type="match status" value="3"/>
</dbReference>
<name>A0A0W0WFH3_9GAMM</name>
<dbReference type="PANTHER" id="PTHR45982:SF1">
    <property type="entry name" value="REGULATOR OF CHROMOSOME CONDENSATION"/>
    <property type="match status" value="1"/>
</dbReference>
<dbReference type="GO" id="GO:0005737">
    <property type="term" value="C:cytoplasm"/>
    <property type="evidence" value="ECO:0007669"/>
    <property type="project" value="TreeGrafter"/>
</dbReference>
<protein>
    <submittedName>
        <fullName evidence="3">Regulator of chromosome condensation (RCC1) repeat protein</fullName>
    </submittedName>
</protein>
<proteinExistence type="predicted"/>
<dbReference type="SUPFAM" id="SSF50985">
    <property type="entry name" value="RCC1/BLIP-II"/>
    <property type="match status" value="2"/>
</dbReference>
<dbReference type="InterPro" id="IPR000408">
    <property type="entry name" value="Reg_chr_condens"/>
</dbReference>
<accession>A0A0W0WFH3</accession>
<dbReference type="RefSeq" id="WP_058451227.1">
    <property type="nucleotide sequence ID" value="NZ_CAAAIB010000006.1"/>
</dbReference>
<dbReference type="PROSITE" id="PS50181">
    <property type="entry name" value="FBOX"/>
    <property type="match status" value="1"/>
</dbReference>
<evidence type="ECO:0000313" key="4">
    <source>
        <dbReference type="Proteomes" id="UP000054908"/>
    </source>
</evidence>
<dbReference type="EMBL" id="LNYL01000009">
    <property type="protein sequence ID" value="KTD31097.1"/>
    <property type="molecule type" value="Genomic_DNA"/>
</dbReference>
<dbReference type="InterPro" id="IPR051553">
    <property type="entry name" value="Ran_GTPase-activating"/>
</dbReference>
<dbReference type="Pfam" id="PF00646">
    <property type="entry name" value="F-box"/>
    <property type="match status" value="1"/>
</dbReference>
<dbReference type="GO" id="GO:0005085">
    <property type="term" value="F:guanyl-nucleotide exchange factor activity"/>
    <property type="evidence" value="ECO:0007669"/>
    <property type="project" value="TreeGrafter"/>
</dbReference>
<gene>
    <name evidence="3" type="ORF">Lmac_0400</name>
</gene>
<dbReference type="STRING" id="466.Lmac_0400"/>
<reference evidence="3 4" key="1">
    <citation type="submission" date="2015-11" db="EMBL/GenBank/DDBJ databases">
        <title>Genomic analysis of 38 Legionella species identifies large and diverse effector repertoires.</title>
        <authorList>
            <person name="Burstein D."/>
            <person name="Amaro F."/>
            <person name="Zusman T."/>
            <person name="Lifshitz Z."/>
            <person name="Cohen O."/>
            <person name="Gilbert J.A."/>
            <person name="Pupko T."/>
            <person name="Shuman H.A."/>
            <person name="Segal G."/>
        </authorList>
    </citation>
    <scope>NUCLEOTIDE SEQUENCE [LARGE SCALE GENOMIC DNA]</scope>
    <source>
        <strain evidence="3 4">PX-1-G2-E2</strain>
    </source>
</reference>
<comment type="caution">
    <text evidence="3">The sequence shown here is derived from an EMBL/GenBank/DDBJ whole genome shotgun (WGS) entry which is preliminary data.</text>
</comment>
<evidence type="ECO:0000256" key="1">
    <source>
        <dbReference type="SAM" id="MobiDB-lite"/>
    </source>
</evidence>
<dbReference type="PROSITE" id="PS00626">
    <property type="entry name" value="RCC1_2"/>
    <property type="match status" value="1"/>
</dbReference>
<dbReference type="PATRIC" id="fig|466.6.peg.427"/>
<dbReference type="Gene3D" id="2.130.10.30">
    <property type="entry name" value="Regulator of chromosome condensation 1/beta-lactamase-inhibitor protein II"/>
    <property type="match status" value="2"/>
</dbReference>
<evidence type="ECO:0000259" key="2">
    <source>
        <dbReference type="PROSITE" id="PS50181"/>
    </source>
</evidence>
<dbReference type="OrthoDB" id="5652934at2"/>
<feature type="region of interest" description="Disordered" evidence="1">
    <location>
        <begin position="139"/>
        <end position="163"/>
    </location>
</feature>
<evidence type="ECO:0000313" key="3">
    <source>
        <dbReference type="EMBL" id="KTD31097.1"/>
    </source>
</evidence>
<dbReference type="AlphaFoldDB" id="A0A0W0WFH3"/>
<dbReference type="Proteomes" id="UP000054908">
    <property type="component" value="Unassembled WGS sequence"/>
</dbReference>